<reference evidence="1 2" key="1">
    <citation type="journal article" date="2022" name="Allergy">
        <title>Genome assembly and annotation of Periplaneta americana reveal a comprehensive cockroach allergen profile.</title>
        <authorList>
            <person name="Wang L."/>
            <person name="Xiong Q."/>
            <person name="Saelim N."/>
            <person name="Wang L."/>
            <person name="Nong W."/>
            <person name="Wan A.T."/>
            <person name="Shi M."/>
            <person name="Liu X."/>
            <person name="Cao Q."/>
            <person name="Hui J.H.L."/>
            <person name="Sookrung N."/>
            <person name="Leung T.F."/>
            <person name="Tungtrongchitr A."/>
            <person name="Tsui S.K.W."/>
        </authorList>
    </citation>
    <scope>NUCLEOTIDE SEQUENCE [LARGE SCALE GENOMIC DNA]</scope>
    <source>
        <strain evidence="1">PWHHKU_190912</strain>
    </source>
</reference>
<sequence length="154" mass="17662">MCHVSKDYRCGSCMMAHQHIFSRNEREHLTLTFQDRWIDWGGLHVPKPKSPRLLVIKNNQVNFKADSPLNFELKFRMRCFRLDAATVTQVHCVSNQRLPDALLLPERCHSYSAHSRVEPKTPGRVASAWTLPQLLSSRPDEPKTPGRVASAWAC</sequence>
<dbReference type="Proteomes" id="UP001148838">
    <property type="component" value="Unassembled WGS sequence"/>
</dbReference>
<organism evidence="1 2">
    <name type="scientific">Periplaneta americana</name>
    <name type="common">American cockroach</name>
    <name type="synonym">Blatta americana</name>
    <dbReference type="NCBI Taxonomy" id="6978"/>
    <lineage>
        <taxon>Eukaryota</taxon>
        <taxon>Metazoa</taxon>
        <taxon>Ecdysozoa</taxon>
        <taxon>Arthropoda</taxon>
        <taxon>Hexapoda</taxon>
        <taxon>Insecta</taxon>
        <taxon>Pterygota</taxon>
        <taxon>Neoptera</taxon>
        <taxon>Polyneoptera</taxon>
        <taxon>Dictyoptera</taxon>
        <taxon>Blattodea</taxon>
        <taxon>Blattoidea</taxon>
        <taxon>Blattidae</taxon>
        <taxon>Blattinae</taxon>
        <taxon>Periplaneta</taxon>
    </lineage>
</organism>
<protein>
    <submittedName>
        <fullName evidence="1">Uncharacterized protein</fullName>
    </submittedName>
</protein>
<evidence type="ECO:0000313" key="1">
    <source>
        <dbReference type="EMBL" id="KAJ4444530.1"/>
    </source>
</evidence>
<gene>
    <name evidence="1" type="ORF">ANN_06324</name>
</gene>
<evidence type="ECO:0000313" key="2">
    <source>
        <dbReference type="Proteomes" id="UP001148838"/>
    </source>
</evidence>
<accession>A0ABQ8TFA0</accession>
<name>A0ABQ8TFA0_PERAM</name>
<comment type="caution">
    <text evidence="1">The sequence shown here is derived from an EMBL/GenBank/DDBJ whole genome shotgun (WGS) entry which is preliminary data.</text>
</comment>
<dbReference type="EMBL" id="JAJSOF020000011">
    <property type="protein sequence ID" value="KAJ4444530.1"/>
    <property type="molecule type" value="Genomic_DNA"/>
</dbReference>
<proteinExistence type="predicted"/>
<keyword evidence="2" id="KW-1185">Reference proteome</keyword>